<protein>
    <submittedName>
        <fullName evidence="1">Uncharacterized protein</fullName>
    </submittedName>
</protein>
<gene>
    <name evidence="1" type="ORF">BCF44_13830</name>
</gene>
<evidence type="ECO:0000313" key="1">
    <source>
        <dbReference type="EMBL" id="REH18043.1"/>
    </source>
</evidence>
<reference evidence="1 2" key="1">
    <citation type="submission" date="2018-08" db="EMBL/GenBank/DDBJ databases">
        <title>Genomic Encyclopedia of Archaeal and Bacterial Type Strains, Phase II (KMG-II): from individual species to whole genera.</title>
        <authorList>
            <person name="Goeker M."/>
        </authorList>
    </citation>
    <scope>NUCLEOTIDE SEQUENCE [LARGE SCALE GENOMIC DNA]</scope>
    <source>
        <strain evidence="1 2">DSM 45791</strain>
    </source>
</reference>
<name>A0A3E0G5S6_9PSEU</name>
<sequence>MMAGSAWDRREVLELDAATAVVFVEKPERSPALGGRWLVFLDAGEVWHELPAGGFQRSVYKPDAFPGEGFVVAE</sequence>
<keyword evidence="2" id="KW-1185">Reference proteome</keyword>
<evidence type="ECO:0000313" key="2">
    <source>
        <dbReference type="Proteomes" id="UP000256269"/>
    </source>
</evidence>
<accession>A0A3E0G5S6</accession>
<dbReference type="EMBL" id="QUNO01000038">
    <property type="protein sequence ID" value="REH18043.1"/>
    <property type="molecule type" value="Genomic_DNA"/>
</dbReference>
<dbReference type="AlphaFoldDB" id="A0A3E0G5S6"/>
<proteinExistence type="predicted"/>
<comment type="caution">
    <text evidence="1">The sequence shown here is derived from an EMBL/GenBank/DDBJ whole genome shotgun (WGS) entry which is preliminary data.</text>
</comment>
<organism evidence="1 2">
    <name type="scientific">Kutzneria buriramensis</name>
    <dbReference type="NCBI Taxonomy" id="1045776"/>
    <lineage>
        <taxon>Bacteria</taxon>
        <taxon>Bacillati</taxon>
        <taxon>Actinomycetota</taxon>
        <taxon>Actinomycetes</taxon>
        <taxon>Pseudonocardiales</taxon>
        <taxon>Pseudonocardiaceae</taxon>
        <taxon>Kutzneria</taxon>
    </lineage>
</organism>
<dbReference type="Proteomes" id="UP000256269">
    <property type="component" value="Unassembled WGS sequence"/>
</dbReference>